<dbReference type="Gene3D" id="1.20.1720.10">
    <property type="entry name" value="Multidrug resistance protein D"/>
    <property type="match status" value="1"/>
</dbReference>
<keyword evidence="12" id="KW-1185">Reference proteome</keyword>
<evidence type="ECO:0000256" key="7">
    <source>
        <dbReference type="SAM" id="Phobius"/>
    </source>
</evidence>
<feature type="transmembrane region" description="Helical" evidence="7">
    <location>
        <begin position="309"/>
        <end position="328"/>
    </location>
</feature>
<keyword evidence="5 7" id="KW-1133">Transmembrane helix</keyword>
<evidence type="ECO:0000256" key="6">
    <source>
        <dbReference type="ARBA" id="ARBA00023136"/>
    </source>
</evidence>
<feature type="transmembrane region" description="Helical" evidence="7">
    <location>
        <begin position="54"/>
        <end position="74"/>
    </location>
</feature>
<evidence type="ECO:0000256" key="2">
    <source>
        <dbReference type="ARBA" id="ARBA00022448"/>
    </source>
</evidence>
<reference evidence="9 11" key="1">
    <citation type="submission" date="2016-06" db="EMBL/GenBank/DDBJ databases">
        <authorList>
            <person name="Kjaerup R.B."/>
            <person name="Dalgaard T.S."/>
            <person name="Juul-Madsen H.R."/>
        </authorList>
    </citation>
    <scope>NUCLEOTIDE SEQUENCE [LARGE SCALE GENOMIC DNA]</scope>
    <source>
        <strain evidence="9 11">DSM 43363</strain>
    </source>
</reference>
<evidence type="ECO:0000256" key="1">
    <source>
        <dbReference type="ARBA" id="ARBA00004651"/>
    </source>
</evidence>
<dbReference type="Proteomes" id="UP000199343">
    <property type="component" value="Unassembled WGS sequence"/>
</dbReference>
<evidence type="ECO:0000256" key="3">
    <source>
        <dbReference type="ARBA" id="ARBA00022475"/>
    </source>
</evidence>
<keyword evidence="6 7" id="KW-0472">Membrane</keyword>
<dbReference type="Proteomes" id="UP001334804">
    <property type="component" value="Chromosome"/>
</dbReference>
<dbReference type="PANTHER" id="PTHR42718">
    <property type="entry name" value="MAJOR FACILITATOR SUPERFAMILY MULTIDRUG TRANSPORTER MFSC"/>
    <property type="match status" value="1"/>
</dbReference>
<dbReference type="EMBL" id="CP109071">
    <property type="protein sequence ID" value="WSA32003.1"/>
    <property type="molecule type" value="Genomic_DNA"/>
</dbReference>
<dbReference type="RefSeq" id="WP_091630921.1">
    <property type="nucleotide sequence ID" value="NZ_CP109071.1"/>
</dbReference>
<feature type="transmembrane region" description="Helical" evidence="7">
    <location>
        <begin position="364"/>
        <end position="386"/>
    </location>
</feature>
<dbReference type="Pfam" id="PF07690">
    <property type="entry name" value="MFS_1"/>
    <property type="match status" value="1"/>
</dbReference>
<dbReference type="EMBL" id="FMIC01000002">
    <property type="protein sequence ID" value="SCL72550.1"/>
    <property type="molecule type" value="Genomic_DNA"/>
</dbReference>
<evidence type="ECO:0000256" key="5">
    <source>
        <dbReference type="ARBA" id="ARBA00022989"/>
    </source>
</evidence>
<reference evidence="10 12" key="2">
    <citation type="submission" date="2022-10" db="EMBL/GenBank/DDBJ databases">
        <title>The complete genomes of actinobacterial strains from the NBC collection.</title>
        <authorList>
            <person name="Joergensen T.S."/>
            <person name="Alvarez Arevalo M."/>
            <person name="Sterndorff E.B."/>
            <person name="Faurdal D."/>
            <person name="Vuksanovic O."/>
            <person name="Mourched A.-S."/>
            <person name="Charusanti P."/>
            <person name="Shaw S."/>
            <person name="Blin K."/>
            <person name="Weber T."/>
        </authorList>
    </citation>
    <scope>NUCLEOTIDE SEQUENCE [LARGE SCALE GENOMIC DNA]</scope>
    <source>
        <strain evidence="10 12">NBC 01809</strain>
    </source>
</reference>
<comment type="subcellular location">
    <subcellularLocation>
        <location evidence="1">Cell membrane</location>
        <topology evidence="1">Multi-pass membrane protein</topology>
    </subcellularLocation>
</comment>
<sequence length="470" mass="47482">MSAATATALPAATDRRRWQALGWVATGQLMIAADATIMNIALPTVQRDLALSPAQTQWVVTAFALCYGGFLLLGGRLSARWGRRRCLLVGLGVFAAASLLGGLAQGPAMIITARALQGLAGALFTPSVLALIGTAFPAGAARARAFGRYGTVMGSSTGVGLLLGGVLTDLAGWRWSLLVAVPIAALAAVGILRTVDDGPGHGGAPVDLVGAVLATAGLMTLVYGFSRVEAAGWGTPSTLGALATGTVLLAAFIATQRRVAHPLLPPRVVLDRRRGGAYLAVLAMAVGNFAAFFFLTFHLQDVLGFPPVLAGLAFLPYTVAIVVGVRVARRLLADAPVRRLLVPGLLATATGLALLGLLRPDSTYPTLLLPVIVLLGLGNALVLATANSVATQNTGPDAGVAGATVMTAMQVGSSLGVALLGSVAAAVTDGHGGTHTEATVHGYAVAGLVAAVMLTVAGVIVRAVLGSGRR</sequence>
<feature type="transmembrane region" description="Helical" evidence="7">
    <location>
        <begin position="20"/>
        <end position="42"/>
    </location>
</feature>
<feature type="transmembrane region" description="Helical" evidence="7">
    <location>
        <begin position="86"/>
        <end position="104"/>
    </location>
</feature>
<dbReference type="AlphaFoldDB" id="A0A1C6W305"/>
<accession>A0A1C6W305</accession>
<feature type="transmembrane region" description="Helical" evidence="7">
    <location>
        <begin position="116"/>
        <end position="137"/>
    </location>
</feature>
<feature type="domain" description="Major facilitator superfamily (MFS) profile" evidence="8">
    <location>
        <begin position="20"/>
        <end position="469"/>
    </location>
</feature>
<protein>
    <submittedName>
        <fullName evidence="9">Drug resistance transporter, EmrB/QacA subfamily</fullName>
    </submittedName>
    <submittedName>
        <fullName evidence="10">MFS transporter</fullName>
    </submittedName>
</protein>
<feature type="transmembrane region" description="Helical" evidence="7">
    <location>
        <begin position="237"/>
        <end position="255"/>
    </location>
</feature>
<dbReference type="PROSITE" id="PS50850">
    <property type="entry name" value="MFS"/>
    <property type="match status" value="1"/>
</dbReference>
<feature type="transmembrane region" description="Helical" evidence="7">
    <location>
        <begin position="204"/>
        <end position="225"/>
    </location>
</feature>
<dbReference type="GO" id="GO:0005886">
    <property type="term" value="C:plasma membrane"/>
    <property type="evidence" value="ECO:0007669"/>
    <property type="project" value="UniProtKB-SubCell"/>
</dbReference>
<dbReference type="Gene3D" id="1.20.1250.20">
    <property type="entry name" value="MFS general substrate transporter like domains"/>
    <property type="match status" value="1"/>
</dbReference>
<dbReference type="InterPro" id="IPR036259">
    <property type="entry name" value="MFS_trans_sf"/>
</dbReference>
<gene>
    <name evidence="9" type="ORF">GA0070608_5061</name>
    <name evidence="10" type="ORF">OIE14_28445</name>
</gene>
<dbReference type="PRINTS" id="PR01036">
    <property type="entry name" value="TCRTETB"/>
</dbReference>
<feature type="transmembrane region" description="Helical" evidence="7">
    <location>
        <begin position="440"/>
        <end position="465"/>
    </location>
</feature>
<feature type="transmembrane region" description="Helical" evidence="7">
    <location>
        <begin position="149"/>
        <end position="167"/>
    </location>
</feature>
<evidence type="ECO:0000313" key="9">
    <source>
        <dbReference type="EMBL" id="SCL72550.1"/>
    </source>
</evidence>
<keyword evidence="4 7" id="KW-0812">Transmembrane</keyword>
<dbReference type="GO" id="GO:0022857">
    <property type="term" value="F:transmembrane transporter activity"/>
    <property type="evidence" value="ECO:0007669"/>
    <property type="project" value="InterPro"/>
</dbReference>
<dbReference type="PANTHER" id="PTHR42718:SF46">
    <property type="entry name" value="BLR6921 PROTEIN"/>
    <property type="match status" value="1"/>
</dbReference>
<name>A0A1C6W305_9ACTN</name>
<feature type="transmembrane region" description="Helical" evidence="7">
    <location>
        <begin position="276"/>
        <end position="297"/>
    </location>
</feature>
<proteinExistence type="predicted"/>
<dbReference type="STRING" id="47871.GA0070608_5061"/>
<evidence type="ECO:0000256" key="4">
    <source>
        <dbReference type="ARBA" id="ARBA00022692"/>
    </source>
</evidence>
<dbReference type="InterPro" id="IPR020846">
    <property type="entry name" value="MFS_dom"/>
</dbReference>
<keyword evidence="2" id="KW-0813">Transport</keyword>
<organism evidence="9 11">
    <name type="scientific">Micromonospora peucetia</name>
    <dbReference type="NCBI Taxonomy" id="47871"/>
    <lineage>
        <taxon>Bacteria</taxon>
        <taxon>Bacillati</taxon>
        <taxon>Actinomycetota</taxon>
        <taxon>Actinomycetes</taxon>
        <taxon>Micromonosporales</taxon>
        <taxon>Micromonosporaceae</taxon>
        <taxon>Micromonospora</taxon>
    </lineage>
</organism>
<evidence type="ECO:0000313" key="11">
    <source>
        <dbReference type="Proteomes" id="UP000199343"/>
    </source>
</evidence>
<evidence type="ECO:0000259" key="8">
    <source>
        <dbReference type="PROSITE" id="PS50850"/>
    </source>
</evidence>
<dbReference type="SUPFAM" id="SSF103473">
    <property type="entry name" value="MFS general substrate transporter"/>
    <property type="match status" value="1"/>
</dbReference>
<keyword evidence="3" id="KW-1003">Cell membrane</keyword>
<evidence type="ECO:0000313" key="12">
    <source>
        <dbReference type="Proteomes" id="UP001334804"/>
    </source>
</evidence>
<dbReference type="InterPro" id="IPR011701">
    <property type="entry name" value="MFS"/>
</dbReference>
<dbReference type="OrthoDB" id="4080117at2"/>
<dbReference type="CDD" id="cd17321">
    <property type="entry name" value="MFS_MMR_MDR_like"/>
    <property type="match status" value="1"/>
</dbReference>
<evidence type="ECO:0000313" key="10">
    <source>
        <dbReference type="EMBL" id="WSA32003.1"/>
    </source>
</evidence>
<feature type="transmembrane region" description="Helical" evidence="7">
    <location>
        <begin position="340"/>
        <end position="358"/>
    </location>
</feature>
<feature type="transmembrane region" description="Helical" evidence="7">
    <location>
        <begin position="173"/>
        <end position="192"/>
    </location>
</feature>